<feature type="domain" description="PAC" evidence="8">
    <location>
        <begin position="567"/>
        <end position="615"/>
    </location>
</feature>
<dbReference type="InterPro" id="IPR036097">
    <property type="entry name" value="HisK_dim/P_sf"/>
</dbReference>
<dbReference type="Gene3D" id="3.30.450.20">
    <property type="entry name" value="PAS domain"/>
    <property type="match status" value="4"/>
</dbReference>
<dbReference type="Pfam" id="PF13188">
    <property type="entry name" value="PAS_8"/>
    <property type="match status" value="1"/>
</dbReference>
<evidence type="ECO:0000256" key="1">
    <source>
        <dbReference type="ARBA" id="ARBA00000085"/>
    </source>
</evidence>
<dbReference type="InterPro" id="IPR011006">
    <property type="entry name" value="CheY-like_superfamily"/>
</dbReference>
<evidence type="ECO:0000256" key="4">
    <source>
        <dbReference type="PROSITE-ProRule" id="PRU00169"/>
    </source>
</evidence>
<dbReference type="SUPFAM" id="SSF55785">
    <property type="entry name" value="PYP-like sensor domain (PAS domain)"/>
    <property type="match status" value="4"/>
</dbReference>
<dbReference type="InterPro" id="IPR003661">
    <property type="entry name" value="HisK_dim/P_dom"/>
</dbReference>
<dbReference type="OrthoDB" id="9806821at2"/>
<dbReference type="SUPFAM" id="SSF47384">
    <property type="entry name" value="Homodimeric domain of signal transducing histidine kinase"/>
    <property type="match status" value="1"/>
</dbReference>
<feature type="domain" description="Histidine kinase" evidence="5">
    <location>
        <begin position="635"/>
        <end position="858"/>
    </location>
</feature>
<dbReference type="InterPro" id="IPR005467">
    <property type="entry name" value="His_kinase_dom"/>
</dbReference>
<dbReference type="EC" id="2.7.13.3" evidence="2"/>
<dbReference type="InterPro" id="IPR001610">
    <property type="entry name" value="PAC"/>
</dbReference>
<comment type="catalytic activity">
    <reaction evidence="1">
        <text>ATP + protein L-histidine = ADP + protein N-phospho-L-histidine.</text>
        <dbReference type="EC" id="2.7.13.3"/>
    </reaction>
</comment>
<dbReference type="PRINTS" id="PR00344">
    <property type="entry name" value="BCTRLSENSOR"/>
</dbReference>
<dbReference type="AlphaFoldDB" id="A0A1M7YLY5"/>
<evidence type="ECO:0000259" key="8">
    <source>
        <dbReference type="PROSITE" id="PS50113"/>
    </source>
</evidence>
<dbReference type="CDD" id="cd00130">
    <property type="entry name" value="PAS"/>
    <property type="match status" value="4"/>
</dbReference>
<dbReference type="SMART" id="SM00091">
    <property type="entry name" value="PAS"/>
    <property type="match status" value="3"/>
</dbReference>
<dbReference type="PROSITE" id="PS50113">
    <property type="entry name" value="PAC"/>
    <property type="match status" value="3"/>
</dbReference>
<protein>
    <recommendedName>
        <fullName evidence="2">histidine kinase</fullName>
        <ecNumber evidence="2">2.7.13.3</ecNumber>
    </recommendedName>
</protein>
<organism evidence="9 10">
    <name type="scientific">Desulfopila aestuarii DSM 18488</name>
    <dbReference type="NCBI Taxonomy" id="1121416"/>
    <lineage>
        <taxon>Bacteria</taxon>
        <taxon>Pseudomonadati</taxon>
        <taxon>Thermodesulfobacteriota</taxon>
        <taxon>Desulfobulbia</taxon>
        <taxon>Desulfobulbales</taxon>
        <taxon>Desulfocapsaceae</taxon>
        <taxon>Desulfopila</taxon>
    </lineage>
</organism>
<dbReference type="Proteomes" id="UP000184603">
    <property type="component" value="Unassembled WGS sequence"/>
</dbReference>
<dbReference type="PANTHER" id="PTHR43065:SF42">
    <property type="entry name" value="TWO-COMPONENT SENSOR PPRA"/>
    <property type="match status" value="1"/>
</dbReference>
<dbReference type="Pfam" id="PF02518">
    <property type="entry name" value="HATPase_c"/>
    <property type="match status" value="1"/>
</dbReference>
<dbReference type="RefSeq" id="WP_073617197.1">
    <property type="nucleotide sequence ID" value="NZ_FRFE01000066.1"/>
</dbReference>
<dbReference type="STRING" id="1121416.SAMN02745220_05234"/>
<name>A0A1M7YLY5_9BACT</name>
<dbReference type="Gene3D" id="1.10.287.130">
    <property type="match status" value="1"/>
</dbReference>
<dbReference type="SMART" id="SM00086">
    <property type="entry name" value="PAC"/>
    <property type="match status" value="5"/>
</dbReference>
<dbReference type="InterPro" id="IPR035965">
    <property type="entry name" value="PAS-like_dom_sf"/>
</dbReference>
<proteinExistence type="predicted"/>
<dbReference type="Gene3D" id="3.30.565.10">
    <property type="entry name" value="Histidine kinase-like ATPase, C-terminal domain"/>
    <property type="match status" value="1"/>
</dbReference>
<dbReference type="SUPFAM" id="SSF52172">
    <property type="entry name" value="CheY-like"/>
    <property type="match status" value="1"/>
</dbReference>
<dbReference type="GO" id="GO:0000155">
    <property type="term" value="F:phosphorelay sensor kinase activity"/>
    <property type="evidence" value="ECO:0007669"/>
    <property type="project" value="InterPro"/>
</dbReference>
<dbReference type="Pfam" id="PF10114">
    <property type="entry name" value="PocR"/>
    <property type="match status" value="1"/>
</dbReference>
<dbReference type="SUPFAM" id="SSF55874">
    <property type="entry name" value="ATPase domain of HSP90 chaperone/DNA topoisomerase II/histidine kinase"/>
    <property type="match status" value="1"/>
</dbReference>
<evidence type="ECO:0000256" key="2">
    <source>
        <dbReference type="ARBA" id="ARBA00012438"/>
    </source>
</evidence>
<dbReference type="InterPro" id="IPR003594">
    <property type="entry name" value="HATPase_dom"/>
</dbReference>
<reference evidence="9 10" key="1">
    <citation type="submission" date="2016-12" db="EMBL/GenBank/DDBJ databases">
        <authorList>
            <person name="Song W.-J."/>
            <person name="Kurnit D.M."/>
        </authorList>
    </citation>
    <scope>NUCLEOTIDE SEQUENCE [LARGE SCALE GENOMIC DNA]</scope>
    <source>
        <strain evidence="9 10">DSM 18488</strain>
    </source>
</reference>
<dbReference type="InterPro" id="IPR000014">
    <property type="entry name" value="PAS"/>
</dbReference>
<dbReference type="NCBIfam" id="TIGR00229">
    <property type="entry name" value="sensory_box"/>
    <property type="match status" value="4"/>
</dbReference>
<dbReference type="PROSITE" id="PS50109">
    <property type="entry name" value="HIS_KIN"/>
    <property type="match status" value="1"/>
</dbReference>
<dbReference type="SMART" id="SM00448">
    <property type="entry name" value="REC"/>
    <property type="match status" value="1"/>
</dbReference>
<feature type="domain" description="Response regulatory" evidence="6">
    <location>
        <begin position="879"/>
        <end position="994"/>
    </location>
</feature>
<dbReference type="InterPro" id="IPR000700">
    <property type="entry name" value="PAS-assoc_C"/>
</dbReference>
<dbReference type="Gene3D" id="2.10.70.100">
    <property type="match status" value="1"/>
</dbReference>
<dbReference type="EMBL" id="FRFE01000066">
    <property type="protein sequence ID" value="SHO53631.1"/>
    <property type="molecule type" value="Genomic_DNA"/>
</dbReference>
<keyword evidence="3 4" id="KW-0597">Phosphoprotein</keyword>
<feature type="modified residue" description="4-aspartylphosphate" evidence="4">
    <location>
        <position position="929"/>
    </location>
</feature>
<evidence type="ECO:0000256" key="3">
    <source>
        <dbReference type="ARBA" id="ARBA00022553"/>
    </source>
</evidence>
<sequence length="1000" mass="112903">MIKSDQYIRDHLHEANPAVTYHCPHGLVDNATPIVINGIHYGNFFTGQFFLDKPDLAFFRAQAKKYGFDEEAYLDAVKRVPIWTQEQLNNYLFFIKGLIAVISESGLTKLKEVENRKLIEVSEKRHRSILKSAMDGYWLTDTEGRLLEVNNAYSRMSGYSEDELLTMRIPDLEATEDPELVAEHMRTVVLQGSDRFETKHRRKDGTVFDIEVSIQFRQENDGQCVCFLRDITEHKKAEKDLKESEERFRYLSDGSMEAIFFTKDGFCLEANQVAAEIFGYSDRSEFIGMFGTDIIAPESHSIVKSHMLTGTFEPYEAVGMRKDGTRFPVSIRAKAMPYKDAGIVRVTSITDITKIKQAEKALMESEEDLKESQRIAHVGSWRLDLASNQVVWSEELYRMYGFDPTVPPPPYTEHQKLFTPESWNKLSTALNKTKDTGSPYELELETLREDGSRGWMWVRGEAVHDARGVTVGLRGAAQDITERKKADEALKASEKKYHSLFQNAQVALFRNRLSDGKVLEINERYAKMAGYSSIEECMAEFNAADAWADPNGRKELLKILQENGFVSDYETEIIRKDGTNIWISFSATIFPEQGFLEGSIVEITERKRSELERKKLQNQLNHAQRLESIGRLAGGVAHDYNNMLSVILGYAEMAMGKTGPEAEVTEDLREIYTAGLRSRDITRQLLAFARKETITPEVLDLNICVEEALKIMRRLIGEDINLVWQPSKDDCLVLMDPTQIDQLLANLCVNARDAIANVGKIVIETETVFLDQKYCAEHLEAKPGEYVVLSVSDNGCGMSRETVDKIFEPFFTTKEVSKGTGLGLATVYGIVNQNNGFINVYSELGEGTTFRIHLPFHKEEDAAPRARTVETLPQGKGQTILVVEDDSAILKLTEKMLKGLGYQVLTASTPTEALQQAAETANIALLLTDVIMPEMNGRELAVKMGEIRPETRTLYMSGYTADIIAHRGIIDKGYQYLQKPFTVSDLAIKVSAALTRNQKT</sequence>
<dbReference type="Gene3D" id="3.40.50.2300">
    <property type="match status" value="1"/>
</dbReference>
<dbReference type="InterPro" id="IPR018771">
    <property type="entry name" value="PocR_dom"/>
</dbReference>
<accession>A0A1M7YLY5</accession>
<keyword evidence="10" id="KW-1185">Reference proteome</keyword>
<evidence type="ECO:0000313" key="10">
    <source>
        <dbReference type="Proteomes" id="UP000184603"/>
    </source>
</evidence>
<dbReference type="PROSITE" id="PS50112">
    <property type="entry name" value="PAS"/>
    <property type="match status" value="1"/>
</dbReference>
<dbReference type="Pfam" id="PF00512">
    <property type="entry name" value="HisKA"/>
    <property type="match status" value="1"/>
</dbReference>
<evidence type="ECO:0000313" key="9">
    <source>
        <dbReference type="EMBL" id="SHO53631.1"/>
    </source>
</evidence>
<evidence type="ECO:0000259" key="7">
    <source>
        <dbReference type="PROSITE" id="PS50112"/>
    </source>
</evidence>
<dbReference type="PANTHER" id="PTHR43065">
    <property type="entry name" value="SENSOR HISTIDINE KINASE"/>
    <property type="match status" value="1"/>
</dbReference>
<dbReference type="InterPro" id="IPR001789">
    <property type="entry name" value="Sig_transdc_resp-reg_receiver"/>
</dbReference>
<dbReference type="CDD" id="cd00082">
    <property type="entry name" value="HisKA"/>
    <property type="match status" value="1"/>
</dbReference>
<dbReference type="Pfam" id="PF00072">
    <property type="entry name" value="Response_reg"/>
    <property type="match status" value="1"/>
</dbReference>
<gene>
    <name evidence="9" type="ORF">SAMN02745220_05234</name>
</gene>
<dbReference type="SMART" id="SM00387">
    <property type="entry name" value="HATPase_c"/>
    <property type="match status" value="1"/>
</dbReference>
<dbReference type="PROSITE" id="PS50110">
    <property type="entry name" value="RESPONSE_REGULATORY"/>
    <property type="match status" value="1"/>
</dbReference>
<dbReference type="InterPro" id="IPR013655">
    <property type="entry name" value="PAS_fold_3"/>
</dbReference>
<evidence type="ECO:0000259" key="6">
    <source>
        <dbReference type="PROSITE" id="PS50110"/>
    </source>
</evidence>
<evidence type="ECO:0000259" key="5">
    <source>
        <dbReference type="PROSITE" id="PS50109"/>
    </source>
</evidence>
<feature type="domain" description="PAC" evidence="8">
    <location>
        <begin position="440"/>
        <end position="492"/>
    </location>
</feature>
<dbReference type="InterPro" id="IPR036890">
    <property type="entry name" value="HATPase_C_sf"/>
</dbReference>
<feature type="domain" description="PAC" evidence="8">
    <location>
        <begin position="194"/>
        <end position="243"/>
    </location>
</feature>
<dbReference type="SMART" id="SM00388">
    <property type="entry name" value="HisKA"/>
    <property type="match status" value="1"/>
</dbReference>
<feature type="domain" description="PAS" evidence="7">
    <location>
        <begin position="122"/>
        <end position="192"/>
    </location>
</feature>
<dbReference type="InterPro" id="IPR004358">
    <property type="entry name" value="Sig_transdc_His_kin-like_C"/>
</dbReference>
<dbReference type="Pfam" id="PF08447">
    <property type="entry name" value="PAS_3"/>
    <property type="match status" value="1"/>
</dbReference>
<dbReference type="Pfam" id="PF13426">
    <property type="entry name" value="PAS_9"/>
    <property type="match status" value="2"/>
</dbReference>